<name>A0A0K2UJL9_LEPSM</name>
<evidence type="ECO:0000313" key="1">
    <source>
        <dbReference type="EMBL" id="CDW38428.1"/>
    </source>
</evidence>
<accession>A0A0K2UJL9</accession>
<dbReference type="AlphaFoldDB" id="A0A0K2UJL9"/>
<proteinExistence type="predicted"/>
<dbReference type="EMBL" id="HACA01021067">
    <property type="protein sequence ID" value="CDW38428.1"/>
    <property type="molecule type" value="Transcribed_RNA"/>
</dbReference>
<protein>
    <submittedName>
        <fullName evidence="1">Uncharacterized protein</fullName>
    </submittedName>
</protein>
<reference evidence="1" key="1">
    <citation type="submission" date="2014-05" db="EMBL/GenBank/DDBJ databases">
        <authorList>
            <person name="Chronopoulou M."/>
        </authorList>
    </citation>
    <scope>NUCLEOTIDE SEQUENCE</scope>
    <source>
        <tissue evidence="1">Whole organism</tissue>
    </source>
</reference>
<sequence length="31" mass="3482">MNAFRNSSTEKSSWRVAVEDVLNINLNLSSV</sequence>
<organism evidence="1">
    <name type="scientific">Lepeophtheirus salmonis</name>
    <name type="common">Salmon louse</name>
    <name type="synonym">Caligus salmonis</name>
    <dbReference type="NCBI Taxonomy" id="72036"/>
    <lineage>
        <taxon>Eukaryota</taxon>
        <taxon>Metazoa</taxon>
        <taxon>Ecdysozoa</taxon>
        <taxon>Arthropoda</taxon>
        <taxon>Crustacea</taxon>
        <taxon>Multicrustacea</taxon>
        <taxon>Hexanauplia</taxon>
        <taxon>Copepoda</taxon>
        <taxon>Siphonostomatoida</taxon>
        <taxon>Caligidae</taxon>
        <taxon>Lepeophtheirus</taxon>
    </lineage>
</organism>